<dbReference type="AlphaFoldDB" id="A0AAN6SSU7"/>
<dbReference type="Proteomes" id="UP001303115">
    <property type="component" value="Unassembled WGS sequence"/>
</dbReference>
<accession>A0AAN6SSU7</accession>
<dbReference type="PANTHER" id="PTHR33112">
    <property type="entry name" value="DOMAIN PROTEIN, PUTATIVE-RELATED"/>
    <property type="match status" value="1"/>
</dbReference>
<evidence type="ECO:0000313" key="3">
    <source>
        <dbReference type="EMBL" id="KAK4041302.1"/>
    </source>
</evidence>
<dbReference type="EMBL" id="MU854360">
    <property type="protein sequence ID" value="KAK4041302.1"/>
    <property type="molecule type" value="Genomic_DNA"/>
</dbReference>
<gene>
    <name evidence="3" type="ORF">C8A01DRAFT_14971</name>
</gene>
<evidence type="ECO:0000259" key="2">
    <source>
        <dbReference type="Pfam" id="PF06985"/>
    </source>
</evidence>
<sequence>MVSPHALNLPRTVSGTLLYSSLTRRPGDSAAVLPIPRITGGGFLSLECLENVRQWLKECGARHDECPGNDVVRLPTRLVEVSPPGAPESARLRLTDGQEGRYVALSYCWGGPQPFKTITSTLVAYLAGLPYSSLPKTILDAFHVIRSLGLAYIWIDSLCIVQDDEDDKNRELPQMRRIYADSFVTLTAASAVSCNDGFLDPRPSSRCPRHLSIRVDGTRLGSILVSNKQETLEFSDQANQPINDRAWTLQEAWLSRRLLVFSGLAVFWKCGMPEWQIWRPGLNRDACEESDSESKTIDHVLNSEKIMKSVWGEHSGYVKKDFSRARETWESLVNNYTNRQLTVERDKLPALSAIAETFSPFLGGGYLAGLWRQHLVRDVLWFTEGPGSRFIGHGPTWSWASNAGPIKFALRRLSYWNIHPSASIVDCSVVLAAEGVTYGAVESGELVIEGYLADLAPLGDDAEIFWDDPGRHRGGTQEGPPGGPEEAGVEASEHPGPVPVVSYWALTIAAGHIIQVGSEADPTHMLGLVLTSTEPESGGGLFRRVGYFVLHSEDKGCWQGQGRRVVRIV</sequence>
<comment type="caution">
    <text evidence="3">The sequence shown here is derived from an EMBL/GenBank/DDBJ whole genome shotgun (WGS) entry which is preliminary data.</text>
</comment>
<keyword evidence="4" id="KW-1185">Reference proteome</keyword>
<proteinExistence type="predicted"/>
<feature type="region of interest" description="Disordered" evidence="1">
    <location>
        <begin position="466"/>
        <end position="493"/>
    </location>
</feature>
<protein>
    <submittedName>
        <fullName evidence="3">Heterokaryon incompatibility protein-domain-containing protein</fullName>
    </submittedName>
</protein>
<dbReference type="PANTHER" id="PTHR33112:SF16">
    <property type="entry name" value="HETEROKARYON INCOMPATIBILITY DOMAIN-CONTAINING PROTEIN"/>
    <property type="match status" value="1"/>
</dbReference>
<dbReference type="InterPro" id="IPR010730">
    <property type="entry name" value="HET"/>
</dbReference>
<dbReference type="Pfam" id="PF06985">
    <property type="entry name" value="HET"/>
    <property type="match status" value="1"/>
</dbReference>
<name>A0AAN6SSU7_9PEZI</name>
<organism evidence="3 4">
    <name type="scientific">Parachaetomium inaequale</name>
    <dbReference type="NCBI Taxonomy" id="2588326"/>
    <lineage>
        <taxon>Eukaryota</taxon>
        <taxon>Fungi</taxon>
        <taxon>Dikarya</taxon>
        <taxon>Ascomycota</taxon>
        <taxon>Pezizomycotina</taxon>
        <taxon>Sordariomycetes</taxon>
        <taxon>Sordariomycetidae</taxon>
        <taxon>Sordariales</taxon>
        <taxon>Chaetomiaceae</taxon>
        <taxon>Parachaetomium</taxon>
    </lineage>
</organism>
<feature type="domain" description="Heterokaryon incompatibility" evidence="2">
    <location>
        <begin position="102"/>
        <end position="251"/>
    </location>
</feature>
<evidence type="ECO:0000313" key="4">
    <source>
        <dbReference type="Proteomes" id="UP001303115"/>
    </source>
</evidence>
<evidence type="ECO:0000256" key="1">
    <source>
        <dbReference type="SAM" id="MobiDB-lite"/>
    </source>
</evidence>
<reference evidence="4" key="1">
    <citation type="journal article" date="2023" name="Mol. Phylogenet. Evol.">
        <title>Genome-scale phylogeny and comparative genomics of the fungal order Sordariales.</title>
        <authorList>
            <person name="Hensen N."/>
            <person name="Bonometti L."/>
            <person name="Westerberg I."/>
            <person name="Brannstrom I.O."/>
            <person name="Guillou S."/>
            <person name="Cros-Aarteil S."/>
            <person name="Calhoun S."/>
            <person name="Haridas S."/>
            <person name="Kuo A."/>
            <person name="Mondo S."/>
            <person name="Pangilinan J."/>
            <person name="Riley R."/>
            <person name="LaButti K."/>
            <person name="Andreopoulos B."/>
            <person name="Lipzen A."/>
            <person name="Chen C."/>
            <person name="Yan M."/>
            <person name="Daum C."/>
            <person name="Ng V."/>
            <person name="Clum A."/>
            <person name="Steindorff A."/>
            <person name="Ohm R.A."/>
            <person name="Martin F."/>
            <person name="Silar P."/>
            <person name="Natvig D.O."/>
            <person name="Lalanne C."/>
            <person name="Gautier V."/>
            <person name="Ament-Velasquez S.L."/>
            <person name="Kruys A."/>
            <person name="Hutchinson M.I."/>
            <person name="Powell A.J."/>
            <person name="Barry K."/>
            <person name="Miller A.N."/>
            <person name="Grigoriev I.V."/>
            <person name="Debuchy R."/>
            <person name="Gladieux P."/>
            <person name="Hiltunen Thoren M."/>
            <person name="Johannesson H."/>
        </authorList>
    </citation>
    <scope>NUCLEOTIDE SEQUENCE [LARGE SCALE GENOMIC DNA]</scope>
    <source>
        <strain evidence="4">CBS 284.82</strain>
    </source>
</reference>